<feature type="transmembrane region" description="Helical" evidence="14">
    <location>
        <begin position="170"/>
        <end position="194"/>
    </location>
</feature>
<dbReference type="InterPro" id="IPR008168">
    <property type="entry name" value="Cyt_C_IC"/>
</dbReference>
<feature type="domain" description="Cytochrome c" evidence="15">
    <location>
        <begin position="835"/>
        <end position="921"/>
    </location>
</feature>
<evidence type="ECO:0000313" key="16">
    <source>
        <dbReference type="EMBL" id="CCF84103.1"/>
    </source>
</evidence>
<evidence type="ECO:0000256" key="6">
    <source>
        <dbReference type="ARBA" id="ARBA00022723"/>
    </source>
</evidence>
<dbReference type="InterPro" id="IPR032694">
    <property type="entry name" value="CopC/D"/>
</dbReference>
<evidence type="ECO:0000256" key="10">
    <source>
        <dbReference type="ARBA" id="ARBA00023004"/>
    </source>
</evidence>
<keyword evidence="17" id="KW-1185">Reference proteome</keyword>
<dbReference type="InterPro" id="IPR007348">
    <property type="entry name" value="CopC_dom"/>
</dbReference>
<keyword evidence="11" id="KW-0186">Copper</keyword>
<dbReference type="PANTHER" id="PTHR34820:SF4">
    <property type="entry name" value="INNER MEMBRANE PROTEIN YEBZ"/>
    <property type="match status" value="1"/>
</dbReference>
<keyword evidence="6 13" id="KW-0479">Metal-binding</keyword>
<reference evidence="16 17" key="1">
    <citation type="journal article" date="2012" name="ISME J.">
        <title>Nitrification expanded: discovery, physiology and genomics of a nitrite-oxidizing bacterium from the phylum Chloroflexi.</title>
        <authorList>
            <person name="Sorokin D.Y."/>
            <person name="Lucker S."/>
            <person name="Vejmelkova D."/>
            <person name="Kostrikina N.A."/>
            <person name="Kleerebezem R."/>
            <person name="Rijpstra W.I."/>
            <person name="Damste J.S."/>
            <person name="Le Paslier D."/>
            <person name="Muyzer G."/>
            <person name="Wagner M."/>
            <person name="van Loosdrecht M.C."/>
            <person name="Daims H."/>
        </authorList>
    </citation>
    <scope>NUCLEOTIDE SEQUENCE [LARGE SCALE GENOMIC DNA]</scope>
    <source>
        <strain evidence="17">none</strain>
    </source>
</reference>
<dbReference type="GO" id="GO:0046688">
    <property type="term" value="P:response to copper ion"/>
    <property type="evidence" value="ECO:0007669"/>
    <property type="project" value="InterPro"/>
</dbReference>
<dbReference type="Gene3D" id="2.60.40.10">
    <property type="entry name" value="Immunoglobulins"/>
    <property type="match status" value="1"/>
</dbReference>
<dbReference type="GO" id="GO:0006825">
    <property type="term" value="P:copper ion transport"/>
    <property type="evidence" value="ECO:0007669"/>
    <property type="project" value="InterPro"/>
</dbReference>
<dbReference type="Pfam" id="PF13442">
    <property type="entry name" value="Cytochrome_CBB3"/>
    <property type="match status" value="1"/>
</dbReference>
<dbReference type="PANTHER" id="PTHR34820">
    <property type="entry name" value="INNER MEMBRANE PROTEIN YEBZ"/>
    <property type="match status" value="1"/>
</dbReference>
<evidence type="ECO:0000256" key="7">
    <source>
        <dbReference type="ARBA" id="ARBA00022729"/>
    </source>
</evidence>
<keyword evidence="9 14" id="KW-1133">Transmembrane helix</keyword>
<keyword evidence="8" id="KW-0249">Electron transport</keyword>
<dbReference type="RefSeq" id="WP_008478001.1">
    <property type="nucleotide sequence ID" value="NZ_CAGS01000234.1"/>
</dbReference>
<dbReference type="InterPro" id="IPR032693">
    <property type="entry name" value="YtkA-like_dom"/>
</dbReference>
<feature type="transmembrane region" description="Helical" evidence="14">
    <location>
        <begin position="267"/>
        <end position="288"/>
    </location>
</feature>
<evidence type="ECO:0000256" key="13">
    <source>
        <dbReference type="PROSITE-ProRule" id="PRU00433"/>
    </source>
</evidence>
<feature type="transmembrane region" description="Helical" evidence="14">
    <location>
        <begin position="473"/>
        <end position="490"/>
    </location>
</feature>
<evidence type="ECO:0000256" key="5">
    <source>
        <dbReference type="ARBA" id="ARBA00022692"/>
    </source>
</evidence>
<dbReference type="AlphaFoldDB" id="I4EHE1"/>
<evidence type="ECO:0000256" key="1">
    <source>
        <dbReference type="ARBA" id="ARBA00004651"/>
    </source>
</evidence>
<dbReference type="Proteomes" id="UP000004221">
    <property type="component" value="Unassembled WGS sequence"/>
</dbReference>
<dbReference type="InterPro" id="IPR014756">
    <property type="entry name" value="Ig_E-set"/>
</dbReference>
<comment type="caution">
    <text evidence="16">The sequence shown here is derived from an EMBL/GenBank/DDBJ whole genome shotgun (WGS) entry which is preliminary data.</text>
</comment>
<evidence type="ECO:0000256" key="2">
    <source>
        <dbReference type="ARBA" id="ARBA00022448"/>
    </source>
</evidence>
<protein>
    <recommendedName>
        <fullName evidence="15">Cytochrome c domain-containing protein</fullName>
    </recommendedName>
</protein>
<dbReference type="PROSITE" id="PS51007">
    <property type="entry name" value="CYTC"/>
    <property type="match status" value="1"/>
</dbReference>
<sequence length="924" mass="95395">MTTTYRPTLNSHYLVMVGLLLSLVVWLAFPASTLAHAEFLRSDPASGATLSSPPARIDIWFSEKVAPVVSTIRLYDRERRQVETNASIVDPNDARHLSLDLPTLDPGVYTVVWANVSSDDGHPDKGGFAFTVVAAPGSAVPSATPAEVTTSTTDLVGAQSDSLAQGVNLIASWLAILAFVLAGGGALFLLICLAPALRQPGAAGAAFWTKMTRRFALIASAVAGIGAIAALASLLAKANIVTGQSIGRNLTSGVLGAMLAPWSGRVWIAREVAFVVILAVAAGWLLRARRGGVEQPGKSGSLALALIAFLGAAGLALQALDSHLAAGHVARHGPLGTVALALHLVAVGAWVGGLGVGALLLLPVWRGLDGDLRRAISTNVIARFSTLALASVAVIALSGLYVTVLMLPSASDLLSSTYGQALDLKIVLFVALILIGALNRKTLAGLAAAAPSALEEAVNRAGDRLLKAMRREFVIAGVIVLAASIMLSVGPPSVALRFGTTNLTTTVSFPPAATSAGTPAAVGSEPATYHSEAKAGDLSVTLNVDPAVAGASNTFTLTVNEPNGSPVSGAEVKLWLTAKAFDMGTQTLKAEPAGPGVYRVQAPALAAPGEWDTQVVIRRDNVPEQQTAFTIPAAEPALASTSTATSTITSLHAELSLSPATPSVGRFNTVRLHLTDQSGKPVDGVQATATWDMVQMGHELHTDLQPVPGEPGTYETRVNFIMQGGWSGTVDLTLPDGRKGQPVFSLNVEPRAGSASGAFPVLAVLNGKTLLALVALAGAVGAFLISRGAKSRGLERVLGVVIALVLVAVGLGAGWVSVNDAYRQQVVNPVPATAESIAKGSSVYSANCAICHGADARGDGPMAQTLNPPPSDLTVHITQHPDADLFDFVSNGIQGSAMPAFKDRLSEEERWNVLNYLKSVAAKK</sequence>
<dbReference type="PRINTS" id="PR00605">
    <property type="entry name" value="CYTCHROMECIC"/>
</dbReference>
<dbReference type="InterPro" id="IPR036909">
    <property type="entry name" value="Cyt_c-like_dom_sf"/>
</dbReference>
<feature type="transmembrane region" description="Helical" evidence="14">
    <location>
        <begin position="418"/>
        <end position="438"/>
    </location>
</feature>
<gene>
    <name evidence="16" type="ORF">NITHO_3090003</name>
</gene>
<keyword evidence="10 13" id="KW-0408">Iron</keyword>
<keyword evidence="7" id="KW-0732">Signal</keyword>
<dbReference type="Pfam" id="PF04234">
    <property type="entry name" value="CopC"/>
    <property type="match status" value="1"/>
</dbReference>
<feature type="transmembrane region" description="Helical" evidence="14">
    <location>
        <begin position="386"/>
        <end position="406"/>
    </location>
</feature>
<dbReference type="Gene3D" id="2.60.40.1220">
    <property type="match status" value="1"/>
</dbReference>
<proteinExistence type="predicted"/>
<comment type="subcellular location">
    <subcellularLocation>
        <location evidence="1">Cell membrane</location>
        <topology evidence="1">Multi-pass membrane protein</topology>
    </subcellularLocation>
</comment>
<dbReference type="InterPro" id="IPR008457">
    <property type="entry name" value="Cu-R_CopD_dom"/>
</dbReference>
<feature type="transmembrane region" description="Helical" evidence="14">
    <location>
        <begin position="300"/>
        <end position="320"/>
    </location>
</feature>
<dbReference type="SUPFAM" id="SSF46626">
    <property type="entry name" value="Cytochrome c"/>
    <property type="match status" value="1"/>
</dbReference>
<dbReference type="GO" id="GO:0020037">
    <property type="term" value="F:heme binding"/>
    <property type="evidence" value="ECO:0007669"/>
    <property type="project" value="InterPro"/>
</dbReference>
<dbReference type="EMBL" id="CAGS01000234">
    <property type="protein sequence ID" value="CCF84103.1"/>
    <property type="molecule type" value="Genomic_DNA"/>
</dbReference>
<accession>I4EHE1</accession>
<keyword evidence="2" id="KW-0813">Transport</keyword>
<keyword evidence="5 14" id="KW-0812">Transmembrane</keyword>
<dbReference type="GO" id="GO:0042597">
    <property type="term" value="C:periplasmic space"/>
    <property type="evidence" value="ECO:0007669"/>
    <property type="project" value="InterPro"/>
</dbReference>
<dbReference type="GO" id="GO:0005886">
    <property type="term" value="C:plasma membrane"/>
    <property type="evidence" value="ECO:0007669"/>
    <property type="project" value="UniProtKB-SubCell"/>
</dbReference>
<dbReference type="OrthoDB" id="167031at2"/>
<dbReference type="InterPro" id="IPR013783">
    <property type="entry name" value="Ig-like_fold"/>
</dbReference>
<feature type="transmembrane region" description="Helical" evidence="14">
    <location>
        <begin position="215"/>
        <end position="236"/>
    </location>
</feature>
<keyword evidence="12 14" id="KW-0472">Membrane</keyword>
<feature type="transmembrane region" description="Helical" evidence="14">
    <location>
        <begin position="340"/>
        <end position="365"/>
    </location>
</feature>
<dbReference type="InterPro" id="IPR009056">
    <property type="entry name" value="Cyt_c-like_dom"/>
</dbReference>
<dbReference type="SUPFAM" id="SSF81296">
    <property type="entry name" value="E set domains"/>
    <property type="match status" value="1"/>
</dbReference>
<evidence type="ECO:0000256" key="3">
    <source>
        <dbReference type="ARBA" id="ARBA00022475"/>
    </source>
</evidence>
<dbReference type="Pfam" id="PF05425">
    <property type="entry name" value="CopD"/>
    <property type="match status" value="1"/>
</dbReference>
<dbReference type="Gene3D" id="1.10.760.10">
    <property type="entry name" value="Cytochrome c-like domain"/>
    <property type="match status" value="1"/>
</dbReference>
<evidence type="ECO:0000256" key="8">
    <source>
        <dbReference type="ARBA" id="ARBA00022982"/>
    </source>
</evidence>
<evidence type="ECO:0000256" key="14">
    <source>
        <dbReference type="SAM" id="Phobius"/>
    </source>
</evidence>
<evidence type="ECO:0000256" key="12">
    <source>
        <dbReference type="ARBA" id="ARBA00023136"/>
    </source>
</evidence>
<evidence type="ECO:0000256" key="11">
    <source>
        <dbReference type="ARBA" id="ARBA00023008"/>
    </source>
</evidence>
<evidence type="ECO:0000259" key="15">
    <source>
        <dbReference type="PROSITE" id="PS51007"/>
    </source>
</evidence>
<keyword evidence="3" id="KW-1003">Cell membrane</keyword>
<evidence type="ECO:0000313" key="17">
    <source>
        <dbReference type="Proteomes" id="UP000004221"/>
    </source>
</evidence>
<evidence type="ECO:0000256" key="4">
    <source>
        <dbReference type="ARBA" id="ARBA00022617"/>
    </source>
</evidence>
<dbReference type="GO" id="GO:0005506">
    <property type="term" value="F:iron ion binding"/>
    <property type="evidence" value="ECO:0007669"/>
    <property type="project" value="InterPro"/>
</dbReference>
<evidence type="ECO:0000256" key="9">
    <source>
        <dbReference type="ARBA" id="ARBA00022989"/>
    </source>
</evidence>
<dbReference type="InterPro" id="IPR014755">
    <property type="entry name" value="Cu-Rt/internalin_Ig-like"/>
</dbReference>
<dbReference type="GO" id="GO:0005507">
    <property type="term" value="F:copper ion binding"/>
    <property type="evidence" value="ECO:0007669"/>
    <property type="project" value="InterPro"/>
</dbReference>
<feature type="transmembrane region" description="Helical" evidence="14">
    <location>
        <begin position="797"/>
        <end position="818"/>
    </location>
</feature>
<dbReference type="Pfam" id="PF13115">
    <property type="entry name" value="YtkA"/>
    <property type="match status" value="2"/>
</dbReference>
<feature type="transmembrane region" description="Helical" evidence="14">
    <location>
        <begin position="759"/>
        <end position="785"/>
    </location>
</feature>
<keyword evidence="4 13" id="KW-0349">Heme</keyword>
<organism evidence="16 17">
    <name type="scientific">Nitrolancea hollandica Lb</name>
    <dbReference type="NCBI Taxonomy" id="1129897"/>
    <lineage>
        <taxon>Bacteria</taxon>
        <taxon>Pseudomonadati</taxon>
        <taxon>Thermomicrobiota</taxon>
        <taxon>Thermomicrobia</taxon>
        <taxon>Sphaerobacterales</taxon>
        <taxon>Sphaerobacterineae</taxon>
        <taxon>Sphaerobacteraceae</taxon>
        <taxon>Nitrolancea</taxon>
    </lineage>
</organism>
<dbReference type="GO" id="GO:0009055">
    <property type="term" value="F:electron transfer activity"/>
    <property type="evidence" value="ECO:0007669"/>
    <property type="project" value="InterPro"/>
</dbReference>
<name>I4EHE1_9BACT</name>